<dbReference type="GO" id="GO:0003743">
    <property type="term" value="F:translation initiation factor activity"/>
    <property type="evidence" value="ECO:0007669"/>
    <property type="project" value="UniProtKB-KW"/>
</dbReference>
<evidence type="ECO:0000256" key="1">
    <source>
        <dbReference type="ARBA" id="ARBA00007514"/>
    </source>
</evidence>
<evidence type="ECO:0000313" key="5">
    <source>
        <dbReference type="Proteomes" id="UP000515908"/>
    </source>
</evidence>
<dbReference type="PROSITE" id="PS50296">
    <property type="entry name" value="SUI1"/>
    <property type="match status" value="1"/>
</dbReference>
<keyword evidence="4" id="KW-0648">Protein biosynthesis</keyword>
<dbReference type="PANTHER" id="PTHR12789:SF0">
    <property type="entry name" value="DENSITY-REGULATED PROTEIN"/>
    <property type="match status" value="1"/>
</dbReference>
<feature type="compositionally biased region" description="Basic and acidic residues" evidence="2">
    <location>
        <begin position="29"/>
        <end position="55"/>
    </location>
</feature>
<comment type="similarity">
    <text evidence="1">Belongs to the DENR family.</text>
</comment>
<dbReference type="Pfam" id="PF21023">
    <property type="entry name" value="DENR_N"/>
    <property type="match status" value="1"/>
</dbReference>
<feature type="compositionally biased region" description="Basic and acidic residues" evidence="2">
    <location>
        <begin position="64"/>
        <end position="85"/>
    </location>
</feature>
<evidence type="ECO:0000256" key="2">
    <source>
        <dbReference type="SAM" id="MobiDB-lite"/>
    </source>
</evidence>
<name>A0A7G2CDY4_9TRYP</name>
<dbReference type="CDD" id="cd11607">
    <property type="entry name" value="DENR_C"/>
    <property type="match status" value="1"/>
</dbReference>
<accession>A0A7G2CDY4</accession>
<evidence type="ECO:0000259" key="3">
    <source>
        <dbReference type="PROSITE" id="PS50296"/>
    </source>
</evidence>
<feature type="compositionally biased region" description="Acidic residues" evidence="2">
    <location>
        <begin position="15"/>
        <end position="28"/>
    </location>
</feature>
<dbReference type="InterPro" id="IPR001950">
    <property type="entry name" value="SUI1"/>
</dbReference>
<dbReference type="InterPro" id="IPR036877">
    <property type="entry name" value="SUI1_dom_sf"/>
</dbReference>
<dbReference type="AlphaFoldDB" id="A0A7G2CDY4"/>
<feature type="domain" description="SUI1" evidence="3">
    <location>
        <begin position="170"/>
        <end position="243"/>
    </location>
</feature>
<gene>
    <name evidence="4" type="ORF">ADEAN_000464500</name>
</gene>
<reference evidence="4 5" key="1">
    <citation type="submission" date="2020-08" db="EMBL/GenBank/DDBJ databases">
        <authorList>
            <person name="Newling K."/>
            <person name="Davey J."/>
            <person name="Forrester S."/>
        </authorList>
    </citation>
    <scope>NUCLEOTIDE SEQUENCE [LARGE SCALE GENOMIC DNA]</scope>
    <source>
        <strain evidence="5">Crithidia deanei Carvalho (ATCC PRA-265)</strain>
    </source>
</reference>
<dbReference type="FunFam" id="3.30.780.10:FF:000024">
    <property type="entry name" value="Translation_initiation_factor_SUI1_-_putative"/>
    <property type="match status" value="1"/>
</dbReference>
<feature type="compositionally biased region" description="Basic residues" evidence="2">
    <location>
        <begin position="1"/>
        <end position="10"/>
    </location>
</feature>
<sequence length="263" mass="29459">MARNKKNKKKQAQEESSEEEHSDVEETHEEGAETKAEGSDAESDAKSDASSEKPKKKEYRGKKGNLDGKGKKGKEDKGAAAKGEADKEEEIIVTRQPAVSVLYCPICTFPAEMCEFSGMMEKCRPWLQEHAAELAEAEEKGRRRRILTEKDRLEAMLEGRGVKKALERVVLLTAAVRTGKRMTTSIYGMDLFGFNLKDISKEWRKTFSSGGGVRAAAEGETQDCVDIQGNVVDQLAELLVSKYNIPKEAIYVKENKQKRKYFQ</sequence>
<dbReference type="InterPro" id="IPR050318">
    <property type="entry name" value="DENR/SUI1_TIF"/>
</dbReference>
<dbReference type="GO" id="GO:0003729">
    <property type="term" value="F:mRNA binding"/>
    <property type="evidence" value="ECO:0007669"/>
    <property type="project" value="TreeGrafter"/>
</dbReference>
<dbReference type="EMBL" id="LR877152">
    <property type="protein sequence ID" value="CAD2217167.1"/>
    <property type="molecule type" value="Genomic_DNA"/>
</dbReference>
<dbReference type="Gene3D" id="3.30.780.10">
    <property type="entry name" value="SUI1-like domain"/>
    <property type="match status" value="1"/>
</dbReference>
<feature type="region of interest" description="Disordered" evidence="2">
    <location>
        <begin position="1"/>
        <end position="89"/>
    </location>
</feature>
<dbReference type="Proteomes" id="UP000515908">
    <property type="component" value="Chromosome 08"/>
</dbReference>
<dbReference type="VEuPathDB" id="TriTrypDB:ADEAN_000464500"/>
<dbReference type="Pfam" id="PF01253">
    <property type="entry name" value="SUI1"/>
    <property type="match status" value="1"/>
</dbReference>
<keyword evidence="5" id="KW-1185">Reference proteome</keyword>
<dbReference type="InterPro" id="IPR048517">
    <property type="entry name" value="DENR_N"/>
</dbReference>
<proteinExistence type="inferred from homology"/>
<evidence type="ECO:0000313" key="4">
    <source>
        <dbReference type="EMBL" id="CAD2217167.1"/>
    </source>
</evidence>
<protein>
    <submittedName>
        <fullName evidence="4">Translation initiation factor SUI1, putative</fullName>
    </submittedName>
</protein>
<dbReference type="InterPro" id="IPR046447">
    <property type="entry name" value="DENR_C"/>
</dbReference>
<dbReference type="GO" id="GO:0002188">
    <property type="term" value="P:translation reinitiation"/>
    <property type="evidence" value="ECO:0007669"/>
    <property type="project" value="TreeGrafter"/>
</dbReference>
<dbReference type="GO" id="GO:0001731">
    <property type="term" value="P:formation of translation preinitiation complex"/>
    <property type="evidence" value="ECO:0007669"/>
    <property type="project" value="TreeGrafter"/>
</dbReference>
<keyword evidence="4" id="KW-0396">Initiation factor</keyword>
<dbReference type="PANTHER" id="PTHR12789">
    <property type="entry name" value="DENSITY-REGULATED PROTEIN HOMOLOG"/>
    <property type="match status" value="1"/>
</dbReference>
<organism evidence="4 5">
    <name type="scientific">Angomonas deanei</name>
    <dbReference type="NCBI Taxonomy" id="59799"/>
    <lineage>
        <taxon>Eukaryota</taxon>
        <taxon>Discoba</taxon>
        <taxon>Euglenozoa</taxon>
        <taxon>Kinetoplastea</taxon>
        <taxon>Metakinetoplastina</taxon>
        <taxon>Trypanosomatida</taxon>
        <taxon>Trypanosomatidae</taxon>
        <taxon>Strigomonadinae</taxon>
        <taxon>Angomonas</taxon>
    </lineage>
</organism>
<dbReference type="SUPFAM" id="SSF55159">
    <property type="entry name" value="eIF1-like"/>
    <property type="match status" value="1"/>
</dbReference>